<dbReference type="GO" id="GO:0005886">
    <property type="term" value="C:plasma membrane"/>
    <property type="evidence" value="ECO:0007669"/>
    <property type="project" value="UniProtKB-SubCell"/>
</dbReference>
<evidence type="ECO:0000259" key="8">
    <source>
        <dbReference type="Pfam" id="PF02687"/>
    </source>
</evidence>
<sequence>MNIFEIIRFAIRGLIANGLRSALTTLGILIGVGSVIVLTAVGNGSSKAISSSIEKLGTNTITVQRGGGGFGPSARNRQGATKPLTVADTIALVDPVMAPHIKQAAPVANASGVTCTNGAESSSPSTFSGTWPAYFEASNTPVHIGTYFTNDDVTEGRRVAVIGKTTATELFGTDSPISKVVQCGGIPFTVVGVADTKGSNGFQDGDSLLIAPVTAVQRTLTGYQSLSSIIVQAKSAAVQDLAQNEIQAILDPRHLVKSDATRDYRLLNQASLLQTTTDTNQVFTVLLAAVAAISLLVGGIGITNIMLVTVVERTREIGIRKAIGAPRSAILGQFLIEATILSLLGGVLGVIAGFVGSHFTIVGVKPVIVPSSVFLAFGVSVLIGLFFGGYPASRAASLRPIEALRHE</sequence>
<feature type="transmembrane region" description="Helical" evidence="7">
    <location>
        <begin position="282"/>
        <end position="308"/>
    </location>
</feature>
<evidence type="ECO:0000256" key="1">
    <source>
        <dbReference type="ARBA" id="ARBA00004651"/>
    </source>
</evidence>
<keyword evidence="4 7" id="KW-1133">Transmembrane helix</keyword>
<dbReference type="InterPro" id="IPR003838">
    <property type="entry name" value="ABC3_permease_C"/>
</dbReference>
<protein>
    <submittedName>
        <fullName evidence="10">Unannotated protein</fullName>
    </submittedName>
</protein>
<gene>
    <name evidence="11" type="ORF">UFOPK2342_01763</name>
    <name evidence="10" type="ORF">UFOPK2423_00336</name>
</gene>
<name>A0A6J6NLR2_9ZZZZ</name>
<feature type="transmembrane region" description="Helical" evidence="7">
    <location>
        <begin position="329"/>
        <end position="355"/>
    </location>
</feature>
<evidence type="ECO:0000259" key="9">
    <source>
        <dbReference type="Pfam" id="PF12704"/>
    </source>
</evidence>
<comment type="subcellular location">
    <subcellularLocation>
        <location evidence="1">Cell membrane</location>
        <topology evidence="1">Multi-pass membrane protein</topology>
    </subcellularLocation>
</comment>
<feature type="domain" description="ABC3 transporter permease C-terminal" evidence="8">
    <location>
        <begin position="289"/>
        <end position="398"/>
    </location>
</feature>
<evidence type="ECO:0000256" key="4">
    <source>
        <dbReference type="ARBA" id="ARBA00022989"/>
    </source>
</evidence>
<evidence type="ECO:0000313" key="11">
    <source>
        <dbReference type="EMBL" id="CAB4690964.1"/>
    </source>
</evidence>
<dbReference type="InterPro" id="IPR025857">
    <property type="entry name" value="MacB_PCD"/>
</dbReference>
<keyword evidence="3 7" id="KW-0812">Transmembrane</keyword>
<evidence type="ECO:0000256" key="5">
    <source>
        <dbReference type="ARBA" id="ARBA00023136"/>
    </source>
</evidence>
<comment type="similarity">
    <text evidence="6">Belongs to the ABC-4 integral membrane protein family.</text>
</comment>
<evidence type="ECO:0000313" key="10">
    <source>
        <dbReference type="EMBL" id="CAB4687369.1"/>
    </source>
</evidence>
<evidence type="ECO:0000256" key="2">
    <source>
        <dbReference type="ARBA" id="ARBA00022475"/>
    </source>
</evidence>
<reference evidence="10" key="1">
    <citation type="submission" date="2020-05" db="EMBL/GenBank/DDBJ databases">
        <authorList>
            <person name="Chiriac C."/>
            <person name="Salcher M."/>
            <person name="Ghai R."/>
            <person name="Kavagutti S V."/>
        </authorList>
    </citation>
    <scope>NUCLEOTIDE SEQUENCE</scope>
</reference>
<proteinExistence type="inferred from homology"/>
<dbReference type="AlphaFoldDB" id="A0A6J6NLR2"/>
<dbReference type="EMBL" id="CAEZXN010000004">
    <property type="protein sequence ID" value="CAB4687369.1"/>
    <property type="molecule type" value="Genomic_DNA"/>
</dbReference>
<keyword evidence="5 7" id="KW-0472">Membrane</keyword>
<dbReference type="GO" id="GO:0022857">
    <property type="term" value="F:transmembrane transporter activity"/>
    <property type="evidence" value="ECO:0007669"/>
    <property type="project" value="TreeGrafter"/>
</dbReference>
<accession>A0A6J6NLR2</accession>
<dbReference type="Pfam" id="PF12704">
    <property type="entry name" value="MacB_PCD"/>
    <property type="match status" value="1"/>
</dbReference>
<dbReference type="EMBL" id="CAEZXB010000071">
    <property type="protein sequence ID" value="CAB4690964.1"/>
    <property type="molecule type" value="Genomic_DNA"/>
</dbReference>
<dbReference type="PANTHER" id="PTHR30572">
    <property type="entry name" value="MEMBRANE COMPONENT OF TRANSPORTER-RELATED"/>
    <property type="match status" value="1"/>
</dbReference>
<evidence type="ECO:0000256" key="3">
    <source>
        <dbReference type="ARBA" id="ARBA00022692"/>
    </source>
</evidence>
<dbReference type="PANTHER" id="PTHR30572:SF4">
    <property type="entry name" value="ABC TRANSPORTER PERMEASE YTRF"/>
    <property type="match status" value="1"/>
</dbReference>
<feature type="transmembrane region" description="Helical" evidence="7">
    <location>
        <begin position="367"/>
        <end position="390"/>
    </location>
</feature>
<organism evidence="10">
    <name type="scientific">freshwater metagenome</name>
    <dbReference type="NCBI Taxonomy" id="449393"/>
    <lineage>
        <taxon>unclassified sequences</taxon>
        <taxon>metagenomes</taxon>
        <taxon>ecological metagenomes</taxon>
    </lineage>
</organism>
<keyword evidence="2" id="KW-1003">Cell membrane</keyword>
<feature type="domain" description="MacB-like periplasmic core" evidence="9">
    <location>
        <begin position="21"/>
        <end position="248"/>
    </location>
</feature>
<dbReference type="Pfam" id="PF02687">
    <property type="entry name" value="FtsX"/>
    <property type="match status" value="1"/>
</dbReference>
<dbReference type="InterPro" id="IPR050250">
    <property type="entry name" value="Macrolide_Exporter_MacB"/>
</dbReference>
<evidence type="ECO:0000256" key="7">
    <source>
        <dbReference type="SAM" id="Phobius"/>
    </source>
</evidence>
<evidence type="ECO:0000256" key="6">
    <source>
        <dbReference type="ARBA" id="ARBA00038076"/>
    </source>
</evidence>
<feature type="transmembrane region" description="Helical" evidence="7">
    <location>
        <begin position="21"/>
        <end position="42"/>
    </location>
</feature>